<feature type="region of interest" description="Disordered" evidence="1">
    <location>
        <begin position="257"/>
        <end position="300"/>
    </location>
</feature>
<name>A0ABN8Y2X6_RANTA</name>
<feature type="region of interest" description="Disordered" evidence="1">
    <location>
        <begin position="90"/>
        <end position="137"/>
    </location>
</feature>
<protein>
    <submittedName>
        <fullName evidence="2">Uncharacterized protein</fullName>
    </submittedName>
</protein>
<accession>A0ABN8Y2X6</accession>
<dbReference type="Proteomes" id="UP001176941">
    <property type="component" value="Chromosome 11"/>
</dbReference>
<keyword evidence="3" id="KW-1185">Reference proteome</keyword>
<gene>
    <name evidence="2" type="ORF">MRATA1EN1_LOCUS3131</name>
</gene>
<proteinExistence type="predicted"/>
<evidence type="ECO:0000256" key="1">
    <source>
        <dbReference type="SAM" id="MobiDB-lite"/>
    </source>
</evidence>
<sequence>MVLTRTKRSLSSGVPETRMSKLGRATRLGLGAWCFSDGHSQEARTEVAHHTPLPAQTVLSPSPVCPRELPLGPEVPSAALKSAEVQLVRSNQAHPAPPPRRAPPNRGAPTSTACGTSGHADERAWDRGHSLPGQAKGPVVQVGSLRALKEAAVVEVCGQTEEARLGMQSCSSGPKAAALPSLAVAVTAGLCLLPAGILPESLLCETVPQVPDQGWTLSAQRPDQDQHPCAYHPYQDQHPCAHPPDQGQHLCAHCPDQDQRPCAQRQDQDQHSCAQHQDQDRPPYAEDPDEEQHGASLSSS</sequence>
<evidence type="ECO:0000313" key="3">
    <source>
        <dbReference type="Proteomes" id="UP001176941"/>
    </source>
</evidence>
<organism evidence="2 3">
    <name type="scientific">Rangifer tarandus platyrhynchus</name>
    <name type="common">Svalbard reindeer</name>
    <dbReference type="NCBI Taxonomy" id="3082113"/>
    <lineage>
        <taxon>Eukaryota</taxon>
        <taxon>Metazoa</taxon>
        <taxon>Chordata</taxon>
        <taxon>Craniata</taxon>
        <taxon>Vertebrata</taxon>
        <taxon>Euteleostomi</taxon>
        <taxon>Mammalia</taxon>
        <taxon>Eutheria</taxon>
        <taxon>Laurasiatheria</taxon>
        <taxon>Artiodactyla</taxon>
        <taxon>Ruminantia</taxon>
        <taxon>Pecora</taxon>
        <taxon>Cervidae</taxon>
        <taxon>Odocoileinae</taxon>
        <taxon>Rangifer</taxon>
    </lineage>
</organism>
<evidence type="ECO:0000313" key="2">
    <source>
        <dbReference type="EMBL" id="CAI9154169.1"/>
    </source>
</evidence>
<dbReference type="EMBL" id="OX459947">
    <property type="protein sequence ID" value="CAI9154169.1"/>
    <property type="molecule type" value="Genomic_DNA"/>
</dbReference>
<feature type="compositionally biased region" description="Basic and acidic residues" evidence="1">
    <location>
        <begin position="119"/>
        <end position="129"/>
    </location>
</feature>
<reference evidence="2" key="1">
    <citation type="submission" date="2023-04" db="EMBL/GenBank/DDBJ databases">
        <authorList>
            <consortium name="ELIXIR-Norway"/>
        </authorList>
    </citation>
    <scope>NUCLEOTIDE SEQUENCE [LARGE SCALE GENOMIC DNA]</scope>
</reference>